<dbReference type="KEGG" id="tan:TA18450"/>
<feature type="transmembrane region" description="Helical" evidence="3">
    <location>
        <begin position="246"/>
        <end position="265"/>
    </location>
</feature>
<dbReference type="OrthoDB" id="361408at2759"/>
<name>Q4UAW5_THEAN</name>
<organism evidence="4 5">
    <name type="scientific">Theileria annulata</name>
    <dbReference type="NCBI Taxonomy" id="5874"/>
    <lineage>
        <taxon>Eukaryota</taxon>
        <taxon>Sar</taxon>
        <taxon>Alveolata</taxon>
        <taxon>Apicomplexa</taxon>
        <taxon>Aconoidasida</taxon>
        <taxon>Piroplasmida</taxon>
        <taxon>Theileriidae</taxon>
        <taxon>Theileria</taxon>
    </lineage>
</organism>
<feature type="compositionally biased region" description="Basic and acidic residues" evidence="2">
    <location>
        <begin position="1044"/>
        <end position="1065"/>
    </location>
</feature>
<feature type="transmembrane region" description="Helical" evidence="3">
    <location>
        <begin position="337"/>
        <end position="357"/>
    </location>
</feature>
<protein>
    <submittedName>
        <fullName evidence="4">Integral membrane protein, putative</fullName>
    </submittedName>
</protein>
<feature type="transmembrane region" description="Helical" evidence="3">
    <location>
        <begin position="712"/>
        <end position="736"/>
    </location>
</feature>
<feature type="transmembrane region" description="Helical" evidence="3">
    <location>
        <begin position="517"/>
        <end position="536"/>
    </location>
</feature>
<keyword evidence="5" id="KW-1185">Reference proteome</keyword>
<keyword evidence="3" id="KW-0812">Transmembrane</keyword>
<dbReference type="Proteomes" id="UP000001950">
    <property type="component" value="Chromosome 3"/>
</dbReference>
<proteinExistence type="predicted"/>
<feature type="transmembrane region" description="Helical" evidence="3">
    <location>
        <begin position="182"/>
        <end position="203"/>
    </location>
</feature>
<dbReference type="GeneID" id="3864764"/>
<dbReference type="EMBL" id="CR940352">
    <property type="protein sequence ID" value="CAI76036.1"/>
    <property type="molecule type" value="Genomic_DNA"/>
</dbReference>
<evidence type="ECO:0000313" key="5">
    <source>
        <dbReference type="Proteomes" id="UP000001950"/>
    </source>
</evidence>
<dbReference type="OMA" id="QEYSDFH"/>
<feature type="transmembrane region" description="Helical" evidence="3">
    <location>
        <begin position="548"/>
        <end position="574"/>
    </location>
</feature>
<sequence length="1096" mass="128957">MKLRFNKYSIKIIIIIIALILLGVIFNLGNMTDVKYDARKSILTLLSHNSSYKLIENESKSLNKFYTELISDVSEWKIPRDYTLTEANIITSTDTFNLLELYNNESIDIKLKGNVKFILKLLNNNLKTTAESIMNIKLNEVNIWEINNEINVNIEERKYFYISLILSGIFLIFLLLIRRSKIIFLIFFFLFFFLSIIASKLFFIQFDNISLYKKYIGKLSSICILIVLILYYFYQAKELGKYNEMHLLFSYQFKTLITLISILLSIFNHNIIVNIINWFIWVPILQCYIFQNYQQIINKNFKEDIKLEEFDVLKIETESIQEYSDFHQRRKKNFRPYLMFIYLILFLISLIVCFKNINYFNSTNEINNAMSNSFHVDMNVFNIEDFNNQNSIITFKIIKNNKKVIIDDISLITTIEVLNKWIESFLKNVTFKNSLILFKDLETSSEYKLLNEDNTKDLSKINIKLLFIFENIDQITTAEVSRYGVRSTGSSTLIKIGKKTTLKNLRIITFGLKQNKYLGILIFFNCIILLAALIFTGGKDKSKLKASIIIFLFIINFSFGVFFFFIIPKLLYIINLNINIMKGALEGEILNKFILSILKFIFIRKVVTVIIFICLVLTIVYIIISLPKEYSTFNENMTSIKRTINLDYKNLRILFYQFILLLIISSIIGHESFGYKYDEFKNELLSLRYNLIMIFNKFLIEPKPEIKSLLYIYHRVGIFVFYNVVFTSLIATFYFYSCTNRQLFNKHFFIFPKPTDFNFDVKIKATFDEILIFKVFLESFNAYKDYKSNNDDWCNKFVEIFNQKKYGINKLTFNGDLYVYFERIKRYILCIIFLRIKINSFTEKINDLEHEKELIKLKNENKKYYLILLKKKLFDTTNEIENFKSKYNILQLIQSNESSGSNQINGSNVLTGVNKGVTEVNGSNGSIVDEKELVKKYNTKELEDFLIIPILNTIDSVSSVEQVENEVDNVEQVGNEVESIQVDVEQVVNLVDTVVNEDTEVDTVVNEDIESLIQNEELNEQCSQNIINNNINVKNEENEENVEKEEKNEENNEENSSLREQKEDKELKMRLGRIKSIEELEIGIFKSNILKNSKKF</sequence>
<dbReference type="VEuPathDB" id="PiroplasmaDB:TA18450"/>
<keyword evidence="1" id="KW-0175">Coiled coil</keyword>
<dbReference type="STRING" id="5874.Q4UAW5"/>
<feature type="transmembrane region" description="Helical" evidence="3">
    <location>
        <begin position="12"/>
        <end position="29"/>
    </location>
</feature>
<evidence type="ECO:0000256" key="1">
    <source>
        <dbReference type="SAM" id="Coils"/>
    </source>
</evidence>
<dbReference type="InParanoid" id="Q4UAW5"/>
<feature type="transmembrane region" description="Helical" evidence="3">
    <location>
        <begin position="651"/>
        <end position="669"/>
    </location>
</feature>
<dbReference type="eggNOG" id="ENOG502QX3J">
    <property type="taxonomic scope" value="Eukaryota"/>
</dbReference>
<feature type="transmembrane region" description="Helical" evidence="3">
    <location>
        <begin position="271"/>
        <end position="290"/>
    </location>
</feature>
<feature type="coiled-coil region" evidence="1">
    <location>
        <begin position="831"/>
        <end position="858"/>
    </location>
</feature>
<evidence type="ECO:0000256" key="3">
    <source>
        <dbReference type="SAM" id="Phobius"/>
    </source>
</evidence>
<feature type="transmembrane region" description="Helical" evidence="3">
    <location>
        <begin position="594"/>
        <end position="624"/>
    </location>
</feature>
<feature type="transmembrane region" description="Helical" evidence="3">
    <location>
        <begin position="159"/>
        <end position="177"/>
    </location>
</feature>
<feature type="region of interest" description="Disordered" evidence="2">
    <location>
        <begin position="1037"/>
        <end position="1065"/>
    </location>
</feature>
<dbReference type="AlphaFoldDB" id="Q4UAW5"/>
<keyword evidence="3" id="KW-1133">Transmembrane helix</keyword>
<reference evidence="4 5" key="1">
    <citation type="journal article" date="2005" name="Science">
        <title>Genome of the host-cell transforming parasite Theileria annulata compared with T. parva.</title>
        <authorList>
            <person name="Pain A."/>
            <person name="Renauld H."/>
            <person name="Berriman M."/>
            <person name="Murphy L."/>
            <person name="Yeats C.A."/>
            <person name="Weir W."/>
            <person name="Kerhornou A."/>
            <person name="Aslett M."/>
            <person name="Bishop R."/>
            <person name="Bouchier C."/>
            <person name="Cochet M."/>
            <person name="Coulson R.M.R."/>
            <person name="Cronin A."/>
            <person name="de Villiers E.P."/>
            <person name="Fraser A."/>
            <person name="Fosker N."/>
            <person name="Gardner M."/>
            <person name="Goble A."/>
            <person name="Griffiths-Jones S."/>
            <person name="Harris D.E."/>
            <person name="Katzer F."/>
            <person name="Larke N."/>
            <person name="Lord A."/>
            <person name="Maser P."/>
            <person name="McKellar S."/>
            <person name="Mooney P."/>
            <person name="Morton F."/>
            <person name="Nene V."/>
            <person name="O'Neil S."/>
            <person name="Price C."/>
            <person name="Quail M.A."/>
            <person name="Rabbinowitsch E."/>
            <person name="Rawlings N.D."/>
            <person name="Rutter S."/>
            <person name="Saunders D."/>
            <person name="Seeger K."/>
            <person name="Shah T."/>
            <person name="Squares R."/>
            <person name="Squares S."/>
            <person name="Tivey A."/>
            <person name="Walker A.R."/>
            <person name="Woodward J."/>
            <person name="Dobbelaere D.A.E."/>
            <person name="Langsley G."/>
            <person name="Rajandream M.A."/>
            <person name="McKeever D."/>
            <person name="Shiels B."/>
            <person name="Tait A."/>
            <person name="Barrell B.G."/>
            <person name="Hall N."/>
        </authorList>
    </citation>
    <scope>NUCLEOTIDE SEQUENCE [LARGE SCALE GENOMIC DNA]</scope>
    <source>
        <strain evidence="5">Ankara</strain>
    </source>
</reference>
<keyword evidence="3" id="KW-0472">Membrane</keyword>
<gene>
    <name evidence="4" type="ORF">TA18450</name>
</gene>
<feature type="transmembrane region" description="Helical" evidence="3">
    <location>
        <begin position="215"/>
        <end position="234"/>
    </location>
</feature>
<evidence type="ECO:0000313" key="4">
    <source>
        <dbReference type="EMBL" id="CAI76036.1"/>
    </source>
</evidence>
<evidence type="ECO:0000256" key="2">
    <source>
        <dbReference type="SAM" id="MobiDB-lite"/>
    </source>
</evidence>
<dbReference type="RefSeq" id="XP_955512.1">
    <property type="nucleotide sequence ID" value="XM_950419.1"/>
</dbReference>
<accession>Q4UAW5</accession>